<evidence type="ECO:0000313" key="1">
    <source>
        <dbReference type="EMBL" id="TCK21170.1"/>
    </source>
</evidence>
<reference evidence="1 2" key="1">
    <citation type="submission" date="2019-03" db="EMBL/GenBank/DDBJ databases">
        <title>Sequencing the genomes of 1000 actinobacteria strains.</title>
        <authorList>
            <person name="Klenk H.-P."/>
        </authorList>
    </citation>
    <scope>NUCLEOTIDE SEQUENCE [LARGE SCALE GENOMIC DNA]</scope>
    <source>
        <strain evidence="1 2">DSM 44969</strain>
    </source>
</reference>
<dbReference type="RefSeq" id="WP_132429951.1">
    <property type="nucleotide sequence ID" value="NZ_SMFZ01000002.1"/>
</dbReference>
<proteinExistence type="predicted"/>
<sequence>MTVLTARSKGMWSREYEIDLDGQVVTSFRSSWWGNGGTFTVEGHEYTVKSNAWGAKFGMAMADGTVVARAEKVGRKNWSVDAEGRTLRFRRTSMWTAEQALMDGDREVGSIRKRSMWRNDAVADLPGLDPALQIFVVAVVVTHWEQSAAAAASS</sequence>
<dbReference type="AlphaFoldDB" id="A0A4R1HLI8"/>
<keyword evidence="2" id="KW-1185">Reference proteome</keyword>
<protein>
    <submittedName>
        <fullName evidence="1">Uncharacterized protein</fullName>
    </submittedName>
</protein>
<dbReference type="Proteomes" id="UP000295560">
    <property type="component" value="Unassembled WGS sequence"/>
</dbReference>
<evidence type="ECO:0000313" key="2">
    <source>
        <dbReference type="Proteomes" id="UP000295560"/>
    </source>
</evidence>
<comment type="caution">
    <text evidence="1">The sequence shown here is derived from an EMBL/GenBank/DDBJ whole genome shotgun (WGS) entry which is preliminary data.</text>
</comment>
<dbReference type="EMBL" id="SMFZ01000002">
    <property type="protein sequence ID" value="TCK21170.1"/>
    <property type="molecule type" value="Genomic_DNA"/>
</dbReference>
<organism evidence="1 2">
    <name type="scientific">Pseudonocardia endophytica</name>
    <dbReference type="NCBI Taxonomy" id="401976"/>
    <lineage>
        <taxon>Bacteria</taxon>
        <taxon>Bacillati</taxon>
        <taxon>Actinomycetota</taxon>
        <taxon>Actinomycetes</taxon>
        <taxon>Pseudonocardiales</taxon>
        <taxon>Pseudonocardiaceae</taxon>
        <taxon>Pseudonocardia</taxon>
    </lineage>
</organism>
<dbReference type="OrthoDB" id="157538at2"/>
<accession>A0A4R1HLI8</accession>
<name>A0A4R1HLI8_PSEEN</name>
<gene>
    <name evidence="1" type="ORF">EV378_5149</name>
</gene>